<keyword evidence="4" id="KW-0862">Zinc</keyword>
<dbReference type="Proteomes" id="UP000708208">
    <property type="component" value="Unassembled WGS sequence"/>
</dbReference>
<keyword evidence="9" id="KW-1185">Reference proteome</keyword>
<keyword evidence="3 5" id="KW-0863">Zinc-finger</keyword>
<evidence type="ECO:0000313" key="8">
    <source>
        <dbReference type="EMBL" id="CAG7818042.1"/>
    </source>
</evidence>
<dbReference type="GO" id="GO:0005634">
    <property type="term" value="C:nucleus"/>
    <property type="evidence" value="ECO:0007669"/>
    <property type="project" value="TreeGrafter"/>
</dbReference>
<dbReference type="PROSITE" id="PS50157">
    <property type="entry name" value="ZINC_FINGER_C2H2_2"/>
    <property type="match status" value="1"/>
</dbReference>
<proteinExistence type="predicted"/>
<feature type="compositionally biased region" description="Polar residues" evidence="6">
    <location>
        <begin position="21"/>
        <end position="31"/>
    </location>
</feature>
<reference evidence="8" key="1">
    <citation type="submission" date="2021-06" db="EMBL/GenBank/DDBJ databases">
        <authorList>
            <person name="Hodson N. C."/>
            <person name="Mongue J. A."/>
            <person name="Jaron S. K."/>
        </authorList>
    </citation>
    <scope>NUCLEOTIDE SEQUENCE</scope>
</reference>
<protein>
    <recommendedName>
        <fullName evidence="7">C2H2-type domain-containing protein</fullName>
    </recommendedName>
</protein>
<evidence type="ECO:0000259" key="7">
    <source>
        <dbReference type="PROSITE" id="PS50157"/>
    </source>
</evidence>
<dbReference type="GO" id="GO:0008270">
    <property type="term" value="F:zinc ion binding"/>
    <property type="evidence" value="ECO:0007669"/>
    <property type="project" value="UniProtKB-KW"/>
</dbReference>
<keyword evidence="2" id="KW-0677">Repeat</keyword>
<dbReference type="PANTHER" id="PTHR24403">
    <property type="entry name" value="ZINC FINGER PROTEIN"/>
    <property type="match status" value="1"/>
</dbReference>
<organism evidence="8 9">
    <name type="scientific">Allacma fusca</name>
    <dbReference type="NCBI Taxonomy" id="39272"/>
    <lineage>
        <taxon>Eukaryota</taxon>
        <taxon>Metazoa</taxon>
        <taxon>Ecdysozoa</taxon>
        <taxon>Arthropoda</taxon>
        <taxon>Hexapoda</taxon>
        <taxon>Collembola</taxon>
        <taxon>Symphypleona</taxon>
        <taxon>Sminthuridae</taxon>
        <taxon>Allacma</taxon>
    </lineage>
</organism>
<dbReference type="AlphaFoldDB" id="A0A8J2KRG2"/>
<evidence type="ECO:0000256" key="5">
    <source>
        <dbReference type="PROSITE-ProRule" id="PRU00042"/>
    </source>
</evidence>
<dbReference type="InterPro" id="IPR013087">
    <property type="entry name" value="Znf_C2H2_type"/>
</dbReference>
<feature type="region of interest" description="Disordered" evidence="6">
    <location>
        <begin position="18"/>
        <end position="44"/>
    </location>
</feature>
<evidence type="ECO:0000313" key="9">
    <source>
        <dbReference type="Proteomes" id="UP000708208"/>
    </source>
</evidence>
<accession>A0A8J2KRG2</accession>
<dbReference type="EMBL" id="CAJVCH010410032">
    <property type="protein sequence ID" value="CAG7818042.1"/>
    <property type="molecule type" value="Genomic_DNA"/>
</dbReference>
<evidence type="ECO:0000256" key="6">
    <source>
        <dbReference type="SAM" id="MobiDB-lite"/>
    </source>
</evidence>
<keyword evidence="1" id="KW-0479">Metal-binding</keyword>
<dbReference type="PANTHER" id="PTHR24403:SF67">
    <property type="entry name" value="FI01116P-RELATED"/>
    <property type="match status" value="1"/>
</dbReference>
<evidence type="ECO:0000256" key="3">
    <source>
        <dbReference type="ARBA" id="ARBA00022771"/>
    </source>
</evidence>
<evidence type="ECO:0000256" key="1">
    <source>
        <dbReference type="ARBA" id="ARBA00022723"/>
    </source>
</evidence>
<name>A0A8J2KRG2_9HEXA</name>
<gene>
    <name evidence="8" type="ORF">AFUS01_LOCUS28576</name>
</gene>
<dbReference type="InterPro" id="IPR050688">
    <property type="entry name" value="Zinc_finger/UBP_domain"/>
</dbReference>
<dbReference type="GO" id="GO:0045944">
    <property type="term" value="P:positive regulation of transcription by RNA polymerase II"/>
    <property type="evidence" value="ECO:0007669"/>
    <property type="project" value="TreeGrafter"/>
</dbReference>
<dbReference type="OrthoDB" id="7973081at2759"/>
<evidence type="ECO:0000256" key="4">
    <source>
        <dbReference type="ARBA" id="ARBA00022833"/>
    </source>
</evidence>
<dbReference type="SMART" id="SM00355">
    <property type="entry name" value="ZnF_C2H2"/>
    <property type="match status" value="2"/>
</dbReference>
<comment type="caution">
    <text evidence="8">The sequence shown here is derived from an EMBL/GenBank/DDBJ whole genome shotgun (WGS) entry which is preliminary data.</text>
</comment>
<sequence>MSQGCARLYPGLEGVYKYPDSNMSNNPNPTQIRDDSAEATSGGDSRTFANIYGKSGSLTNYTVDPEFTIDGGTTLWSCFVDSSGPDDATSIEITASDKCQIFGLAENLPFGEESKGHPRILLKFDPETIPQPLLQTDFQGKVEPQPNEDTTEDPFELVTSNGTEAPPEIEPRICNENSFTELTATLPKKRGRKRKYYFCGYCSYKHSFKYVLLRHMFVHNTQVLYACQHCDFQTLRRTQLKEHLKSHEIIVRSRKSRKAVRGEIQEKLLPGKFNEGDAKPRDPYMLRKQRRTCSYIEESDVIHKF</sequence>
<feature type="domain" description="C2H2-type" evidence="7">
    <location>
        <begin position="225"/>
        <end position="247"/>
    </location>
</feature>
<evidence type="ECO:0000256" key="2">
    <source>
        <dbReference type="ARBA" id="ARBA00022737"/>
    </source>
</evidence>